<dbReference type="GO" id="GO:0005178">
    <property type="term" value="F:integrin binding"/>
    <property type="evidence" value="ECO:0007669"/>
    <property type="project" value="TreeGrafter"/>
</dbReference>
<dbReference type="InterPro" id="IPR001212">
    <property type="entry name" value="Somatomedin_B_dom"/>
</dbReference>
<dbReference type="EMBL" id="GBYX01476906">
    <property type="protein sequence ID" value="JAO04771.1"/>
    <property type="molecule type" value="Transcribed_RNA"/>
</dbReference>
<evidence type="ECO:0000256" key="5">
    <source>
        <dbReference type="SAM" id="MobiDB-lite"/>
    </source>
</evidence>
<keyword evidence="3" id="KW-0677">Repeat</keyword>
<feature type="signal peptide" evidence="6">
    <location>
        <begin position="1"/>
        <end position="41"/>
    </location>
</feature>
<evidence type="ECO:0000256" key="6">
    <source>
        <dbReference type="SAM" id="SignalP"/>
    </source>
</evidence>
<feature type="region of interest" description="Disordered" evidence="5">
    <location>
        <begin position="157"/>
        <end position="176"/>
    </location>
</feature>
<keyword evidence="6" id="KW-0732">Signal</keyword>
<protein>
    <submittedName>
        <fullName evidence="7">VTNC</fullName>
    </submittedName>
</protein>
<dbReference type="InterPro" id="IPR020436">
    <property type="entry name" value="SMB_chordata"/>
</dbReference>
<dbReference type="SUPFAM" id="SSF90188">
    <property type="entry name" value="Somatomedin B domain"/>
    <property type="match status" value="1"/>
</dbReference>
<proteinExistence type="predicted"/>
<comment type="subcellular location">
    <subcellularLocation>
        <location evidence="1">Secreted</location>
    </subcellularLocation>
</comment>
<dbReference type="InterPro" id="IPR051298">
    <property type="entry name" value="Heme_transport/Cell_adhesion"/>
</dbReference>
<dbReference type="Pfam" id="PF01033">
    <property type="entry name" value="Somatomedin_B"/>
    <property type="match status" value="1"/>
</dbReference>
<dbReference type="GO" id="GO:0050840">
    <property type="term" value="F:extracellular matrix binding"/>
    <property type="evidence" value="ECO:0007669"/>
    <property type="project" value="TreeGrafter"/>
</dbReference>
<dbReference type="AlphaFoldDB" id="A0A0S7LLC9"/>
<dbReference type="PANTHER" id="PTHR22917:SF7">
    <property type="entry name" value="VITRONECTIN A"/>
    <property type="match status" value="1"/>
</dbReference>
<dbReference type="PROSITE" id="PS50958">
    <property type="entry name" value="SMB_2"/>
    <property type="match status" value="1"/>
</dbReference>
<evidence type="ECO:0000313" key="7">
    <source>
        <dbReference type="EMBL" id="JAO04771.1"/>
    </source>
</evidence>
<reference evidence="7" key="1">
    <citation type="submission" date="2014-12" db="EMBL/GenBank/DDBJ databases">
        <title>Parallel Evolution in Life History Adaptation Evident in the Tissue-Specific Poeciliopsis prolifica transcriptome.</title>
        <authorList>
            <person name="Jue N.K."/>
            <person name="Foley R.J."/>
            <person name="Obergfell C."/>
            <person name="Reznick D.N."/>
            <person name="O'Neill R.J."/>
            <person name="O'Neill M.J."/>
        </authorList>
    </citation>
    <scope>NUCLEOTIDE SEQUENCE</scope>
</reference>
<dbReference type="GO" id="GO:0005044">
    <property type="term" value="F:scavenger receptor activity"/>
    <property type="evidence" value="ECO:0007669"/>
    <property type="project" value="InterPro"/>
</dbReference>
<evidence type="ECO:0000256" key="1">
    <source>
        <dbReference type="ARBA" id="ARBA00004613"/>
    </source>
</evidence>
<dbReference type="PROSITE" id="PS00524">
    <property type="entry name" value="SMB_1"/>
    <property type="match status" value="1"/>
</dbReference>
<feature type="chain" id="PRO_5007432414" evidence="6">
    <location>
        <begin position="42"/>
        <end position="255"/>
    </location>
</feature>
<keyword evidence="4" id="KW-1015">Disulfide bond</keyword>
<evidence type="ECO:0000256" key="3">
    <source>
        <dbReference type="ARBA" id="ARBA00022737"/>
    </source>
</evidence>
<dbReference type="Gene3D" id="4.10.410.20">
    <property type="match status" value="1"/>
</dbReference>
<sequence length="255" mass="27319">MFPITGAHGLSLPPQSACWQNRDSMKLCLILLLSLSAKAFAEEIFTDSCLDQCENGFQAQRKCQCDSMCKYYKSCCSDYEAICGMTTRGDTFVFAEDDDDDGDLFGSTTPTPKGPADVASTGPPVSDFNQRLHHPPETSLKMTKPPRLVNQRVTPESDLAATTGAPQAPSATTAAPKTTLATTVTTTTVSVTTAAPDPDAVVCSGRPFDSFTQLKNGSIYAFRGALSQLQQHSSNHYSSGLVVIVSFLLPRGVFL</sequence>
<dbReference type="GO" id="GO:0007160">
    <property type="term" value="P:cell-matrix adhesion"/>
    <property type="evidence" value="ECO:0007669"/>
    <property type="project" value="TreeGrafter"/>
</dbReference>
<dbReference type="GO" id="GO:0006955">
    <property type="term" value="P:immune response"/>
    <property type="evidence" value="ECO:0007669"/>
    <property type="project" value="InterPro"/>
</dbReference>
<organism evidence="7">
    <name type="scientific">Poeciliopsis prolifica</name>
    <name type="common">blackstripe livebearer</name>
    <dbReference type="NCBI Taxonomy" id="188132"/>
    <lineage>
        <taxon>Eukaryota</taxon>
        <taxon>Metazoa</taxon>
        <taxon>Chordata</taxon>
        <taxon>Craniata</taxon>
        <taxon>Vertebrata</taxon>
        <taxon>Euteleostomi</taxon>
        <taxon>Actinopterygii</taxon>
        <taxon>Neopterygii</taxon>
        <taxon>Teleostei</taxon>
        <taxon>Neoteleostei</taxon>
        <taxon>Acanthomorphata</taxon>
        <taxon>Ovalentaria</taxon>
        <taxon>Atherinomorphae</taxon>
        <taxon>Cyprinodontiformes</taxon>
        <taxon>Poeciliidae</taxon>
        <taxon>Poeciliinae</taxon>
        <taxon>Poeciliopsis</taxon>
    </lineage>
</organism>
<keyword evidence="2" id="KW-0964">Secreted</keyword>
<feature type="compositionally biased region" description="Low complexity" evidence="5">
    <location>
        <begin position="160"/>
        <end position="176"/>
    </location>
</feature>
<accession>A0A0S7LLC9</accession>
<dbReference type="InterPro" id="IPR036024">
    <property type="entry name" value="Somatomedin_B-like_dom_sf"/>
</dbReference>
<dbReference type="GO" id="GO:0030247">
    <property type="term" value="F:polysaccharide binding"/>
    <property type="evidence" value="ECO:0007669"/>
    <property type="project" value="InterPro"/>
</dbReference>
<name>A0A0S7LLC9_9TELE</name>
<evidence type="ECO:0000256" key="4">
    <source>
        <dbReference type="ARBA" id="ARBA00023157"/>
    </source>
</evidence>
<dbReference type="GO" id="GO:0005615">
    <property type="term" value="C:extracellular space"/>
    <property type="evidence" value="ECO:0007669"/>
    <property type="project" value="TreeGrafter"/>
</dbReference>
<dbReference type="SMART" id="SM00201">
    <property type="entry name" value="SO"/>
    <property type="match status" value="1"/>
</dbReference>
<evidence type="ECO:0000256" key="2">
    <source>
        <dbReference type="ARBA" id="ARBA00022525"/>
    </source>
</evidence>
<dbReference type="PANTHER" id="PTHR22917">
    <property type="entry name" value="HEMOPEXIN DOMAIN-CONTAINING PROTEIN"/>
    <property type="match status" value="1"/>
</dbReference>
<gene>
    <name evidence="7" type="primary">VTNC</name>
</gene>
<dbReference type="GO" id="GO:0033627">
    <property type="term" value="P:cell adhesion mediated by integrin"/>
    <property type="evidence" value="ECO:0007669"/>
    <property type="project" value="TreeGrafter"/>
</dbReference>
<feature type="region of interest" description="Disordered" evidence="5">
    <location>
        <begin position="101"/>
        <end position="148"/>
    </location>
</feature>
<dbReference type="PRINTS" id="PR00022">
    <property type="entry name" value="SOMATOMEDINB"/>
</dbReference>